<proteinExistence type="predicted"/>
<sequence>MLATLVIGLRLPSSVSHLCRCVVRVSGSSIGFGTVGWFTVTSGGCLEVRSMEDDDENESFAFVYARAMKVLGWDWFGVSWRCDHRRRETETVVLFKEDEGRWFCLDGSVHRWLVVGSVFKGEVEGGYNS</sequence>
<dbReference type="Proteomes" id="UP001359559">
    <property type="component" value="Unassembled WGS sequence"/>
</dbReference>
<organism evidence="1 2">
    <name type="scientific">Clitoria ternatea</name>
    <name type="common">Butterfly pea</name>
    <dbReference type="NCBI Taxonomy" id="43366"/>
    <lineage>
        <taxon>Eukaryota</taxon>
        <taxon>Viridiplantae</taxon>
        <taxon>Streptophyta</taxon>
        <taxon>Embryophyta</taxon>
        <taxon>Tracheophyta</taxon>
        <taxon>Spermatophyta</taxon>
        <taxon>Magnoliopsida</taxon>
        <taxon>eudicotyledons</taxon>
        <taxon>Gunneridae</taxon>
        <taxon>Pentapetalae</taxon>
        <taxon>rosids</taxon>
        <taxon>fabids</taxon>
        <taxon>Fabales</taxon>
        <taxon>Fabaceae</taxon>
        <taxon>Papilionoideae</taxon>
        <taxon>50 kb inversion clade</taxon>
        <taxon>NPAAA clade</taxon>
        <taxon>indigoferoid/millettioid clade</taxon>
        <taxon>Phaseoleae</taxon>
        <taxon>Clitoria</taxon>
    </lineage>
</organism>
<gene>
    <name evidence="1" type="ORF">RJT34_11508</name>
</gene>
<comment type="caution">
    <text evidence="1">The sequence shown here is derived from an EMBL/GenBank/DDBJ whole genome shotgun (WGS) entry which is preliminary data.</text>
</comment>
<name>A0AAN9JK20_CLITE</name>
<dbReference type="AlphaFoldDB" id="A0AAN9JK20"/>
<protein>
    <submittedName>
        <fullName evidence="1">Uncharacterized protein</fullName>
    </submittedName>
</protein>
<evidence type="ECO:0000313" key="2">
    <source>
        <dbReference type="Proteomes" id="UP001359559"/>
    </source>
</evidence>
<dbReference type="EMBL" id="JAYKXN010000003">
    <property type="protein sequence ID" value="KAK7300660.1"/>
    <property type="molecule type" value="Genomic_DNA"/>
</dbReference>
<accession>A0AAN9JK20</accession>
<keyword evidence="2" id="KW-1185">Reference proteome</keyword>
<evidence type="ECO:0000313" key="1">
    <source>
        <dbReference type="EMBL" id="KAK7300660.1"/>
    </source>
</evidence>
<reference evidence="1 2" key="1">
    <citation type="submission" date="2024-01" db="EMBL/GenBank/DDBJ databases">
        <title>The genomes of 5 underutilized Papilionoideae crops provide insights into root nodulation and disease resistance.</title>
        <authorList>
            <person name="Yuan L."/>
        </authorList>
    </citation>
    <scope>NUCLEOTIDE SEQUENCE [LARGE SCALE GENOMIC DNA]</scope>
    <source>
        <strain evidence="1">LY-2023</strain>
        <tissue evidence="1">Leaf</tissue>
    </source>
</reference>